<dbReference type="HOGENOM" id="CLU_3358392_0_0_11"/>
<evidence type="ECO:0000313" key="2">
    <source>
        <dbReference type="Proteomes" id="UP000000322"/>
    </source>
</evidence>
<protein>
    <submittedName>
        <fullName evidence="1">Uncharacterized protein</fullName>
    </submittedName>
</protein>
<dbReference type="AlphaFoldDB" id="D1BB46"/>
<proteinExistence type="predicted"/>
<dbReference type="Proteomes" id="UP000000322">
    <property type="component" value="Chromosome"/>
</dbReference>
<gene>
    <name evidence="1" type="ordered locus">Sked_06520</name>
</gene>
<keyword evidence="2" id="KW-1185">Reference proteome</keyword>
<organism evidence="1 2">
    <name type="scientific">Sanguibacter keddieii (strain ATCC 51767 / DSM 10542 / NCFB 3025 / ST-74)</name>
    <dbReference type="NCBI Taxonomy" id="446469"/>
    <lineage>
        <taxon>Bacteria</taxon>
        <taxon>Bacillati</taxon>
        <taxon>Actinomycetota</taxon>
        <taxon>Actinomycetes</taxon>
        <taxon>Micrococcales</taxon>
        <taxon>Sanguibacteraceae</taxon>
        <taxon>Sanguibacter</taxon>
    </lineage>
</organism>
<name>D1BB46_SANKS</name>
<sequence>MNLADQVAAVQRSVLTHGEVHDIVLARTFAVAPGEV</sequence>
<dbReference type="KEGG" id="ske:Sked_06520"/>
<evidence type="ECO:0000313" key="1">
    <source>
        <dbReference type="EMBL" id="ACZ20612.1"/>
    </source>
</evidence>
<reference evidence="1 2" key="1">
    <citation type="journal article" date="2009" name="Stand. Genomic Sci.">
        <title>Complete genome sequence of Sanguibacter keddieii type strain (ST-74).</title>
        <authorList>
            <person name="Ivanova N."/>
            <person name="Sikorski J."/>
            <person name="Sims D."/>
            <person name="Brettin T."/>
            <person name="Detter J.C."/>
            <person name="Han C."/>
            <person name="Lapidus A."/>
            <person name="Copeland A."/>
            <person name="Glavina Del Rio T."/>
            <person name="Nolan M."/>
            <person name="Chen F."/>
            <person name="Lucas S."/>
            <person name="Tice H."/>
            <person name="Cheng J.F."/>
            <person name="Bruce D."/>
            <person name="Goodwin L."/>
            <person name="Pitluck S."/>
            <person name="Pati A."/>
            <person name="Mavromatis K."/>
            <person name="Chen A."/>
            <person name="Palaniappan K."/>
            <person name="D'haeseleer P."/>
            <person name="Chain P."/>
            <person name="Bristow J."/>
            <person name="Eisen J.A."/>
            <person name="Markowitz V."/>
            <person name="Hugenholtz P."/>
            <person name="Goker M."/>
            <person name="Pukall R."/>
            <person name="Klenk H.P."/>
            <person name="Kyrpides N.C."/>
        </authorList>
    </citation>
    <scope>NUCLEOTIDE SEQUENCE [LARGE SCALE GENOMIC DNA]</scope>
    <source>
        <strain evidence="2">ATCC 51767 / DSM 10542 / NCFB 3025 / ST-74</strain>
    </source>
</reference>
<accession>D1BB46</accession>
<dbReference type="EMBL" id="CP001819">
    <property type="protein sequence ID" value="ACZ20612.1"/>
    <property type="molecule type" value="Genomic_DNA"/>
</dbReference>